<sequence length="93" mass="10932">MIGMSWEGPVVWWNPVEGFRHAFTPERRPRPDQRREALCGLWVTLIEPDEVDWLLPTCEVCMSEAVARGRDRERRREEVGRQLRERFGPEVGG</sequence>
<dbReference type="Pfam" id="PF16827">
    <property type="entry name" value="zf-HC3"/>
    <property type="match status" value="1"/>
</dbReference>
<dbReference type="STRING" id="995062.SAMN04489718_2341"/>
<organism evidence="1 2">
    <name type="scientific">Actinopolyspora saharensis</name>
    <dbReference type="NCBI Taxonomy" id="995062"/>
    <lineage>
        <taxon>Bacteria</taxon>
        <taxon>Bacillati</taxon>
        <taxon>Actinomycetota</taxon>
        <taxon>Actinomycetes</taxon>
        <taxon>Actinopolysporales</taxon>
        <taxon>Actinopolysporaceae</taxon>
        <taxon>Actinopolyspora</taxon>
    </lineage>
</organism>
<reference evidence="2" key="1">
    <citation type="submission" date="2016-10" db="EMBL/GenBank/DDBJ databases">
        <authorList>
            <person name="Varghese N."/>
            <person name="Submissions S."/>
        </authorList>
    </citation>
    <scope>NUCLEOTIDE SEQUENCE [LARGE SCALE GENOMIC DNA]</scope>
    <source>
        <strain evidence="2">DSM 45459</strain>
    </source>
</reference>
<dbReference type="GO" id="GO:0008270">
    <property type="term" value="F:zinc ion binding"/>
    <property type="evidence" value="ECO:0007669"/>
    <property type="project" value="UniProtKB-KW"/>
</dbReference>
<dbReference type="AlphaFoldDB" id="A0A1H1E2V7"/>
<dbReference type="InterPro" id="IPR031795">
    <property type="entry name" value="Zf-HC3"/>
</dbReference>
<keyword evidence="1" id="KW-0863">Zinc-finger</keyword>
<dbReference type="EMBL" id="FNKO01000002">
    <property type="protein sequence ID" value="SDQ82809.1"/>
    <property type="molecule type" value="Genomic_DNA"/>
</dbReference>
<name>A0A1H1E2V7_9ACTN</name>
<evidence type="ECO:0000313" key="2">
    <source>
        <dbReference type="Proteomes" id="UP000199301"/>
    </source>
</evidence>
<keyword evidence="2" id="KW-1185">Reference proteome</keyword>
<protein>
    <submittedName>
        <fullName evidence="1">Zinc-finger</fullName>
    </submittedName>
</protein>
<dbReference type="Proteomes" id="UP000199301">
    <property type="component" value="Unassembled WGS sequence"/>
</dbReference>
<proteinExistence type="predicted"/>
<evidence type="ECO:0000313" key="1">
    <source>
        <dbReference type="EMBL" id="SDQ82809.1"/>
    </source>
</evidence>
<accession>A0A1H1E2V7</accession>
<keyword evidence="1" id="KW-0862">Zinc</keyword>
<keyword evidence="1" id="KW-0479">Metal-binding</keyword>
<gene>
    <name evidence="1" type="ORF">SAMN04489718_2341</name>
</gene>